<keyword evidence="3" id="KW-0449">Lipoprotein</keyword>
<name>A0A949T0A0_9PAST</name>
<keyword evidence="5" id="KW-1185">Reference proteome</keyword>
<feature type="domain" description="Haem-binding uptake Tiki superfamily ChaN" evidence="1">
    <location>
        <begin position="49"/>
        <end position="242"/>
    </location>
</feature>
<dbReference type="OrthoDB" id="9795827at2"/>
<dbReference type="Gene3D" id="1.10.8.760">
    <property type="entry name" value="Haem-binding uptake, Tiki superfamily, ChaN, domain 2"/>
    <property type="match status" value="1"/>
</dbReference>
<dbReference type="PROSITE" id="PS51257">
    <property type="entry name" value="PROKAR_LIPOPROTEIN"/>
    <property type="match status" value="1"/>
</dbReference>
<dbReference type="PIRSF" id="PIRSF020419">
    <property type="entry name" value="Fe_uptake_reg_CjrA_prd"/>
    <property type="match status" value="1"/>
</dbReference>
<proteinExistence type="predicted"/>
<dbReference type="EMBL" id="JABULY010000001">
    <property type="protein sequence ID" value="MBV6530795.1"/>
    <property type="molecule type" value="Genomic_DNA"/>
</dbReference>
<protein>
    <submittedName>
        <fullName evidence="3">ChaN family lipoprotein</fullName>
    </submittedName>
</protein>
<sequence>MWVKKLYFLFSCCLLVMGCQQSVKETKVDNLGKIVDLRTGQTFTPGQWVDNVVSQQHILIGEKHDNFSHHQAHYWLIEQLHQKRKQGALLLEMLRVDQQPLVDLVANNFAKNRSDLTAKLNWQSSWKWDFYRDIVQHPLEHHYALVATNLTQGEVTQILQGAEPLKGYISTEKKVKQQLADIIIHSHQCECNASDPHIQKMVEVQQFRDRRMAEKLLKSHTPNILIAGNHHINRQYGVPKHLADLSHNQKFITVLLADKNHNYTQADSDYVWILSE</sequence>
<dbReference type="Gene3D" id="3.40.50.11550">
    <property type="match status" value="1"/>
</dbReference>
<dbReference type="InterPro" id="IPR016773">
    <property type="entry name" value="Fe3_uptake_reg_CjrA_prd"/>
</dbReference>
<evidence type="ECO:0000313" key="5">
    <source>
        <dbReference type="Proteomes" id="UP001196379"/>
    </source>
</evidence>
<dbReference type="Proteomes" id="UP000732858">
    <property type="component" value="Unassembled WGS sequence"/>
</dbReference>
<evidence type="ECO:0000313" key="4">
    <source>
        <dbReference type="Proteomes" id="UP000732858"/>
    </source>
</evidence>
<dbReference type="AlphaFoldDB" id="A0A949T0A0"/>
<dbReference type="InterPro" id="IPR007314">
    <property type="entry name" value="Cofac_haem-bd_dom"/>
</dbReference>
<evidence type="ECO:0000313" key="2">
    <source>
        <dbReference type="EMBL" id="MBV6530795.1"/>
    </source>
</evidence>
<reference evidence="3 5" key="1">
    <citation type="journal article" date="2021" name="Mol. Ecol.">
        <title>Polar bear-adapted Ursidibacter maritimus are remarkably conserved after generations in captivity.</title>
        <authorList>
            <person name="Espinosa-Gongora C."/>
            <person name="Hansen M.J."/>
            <person name="Bertelsen M.F."/>
            <person name="Bojesen A.M."/>
        </authorList>
    </citation>
    <scope>NUCLEOTIDE SEQUENCE</scope>
    <source>
        <strain evidence="3">Pb43105x</strain>
        <strain evidence="2 5">Pb43106</strain>
    </source>
</reference>
<gene>
    <name evidence="2" type="ORF">HT657_01320</name>
    <name evidence="3" type="ORF">HT672_00920</name>
</gene>
<dbReference type="Pfam" id="PF04187">
    <property type="entry name" value="Cofac_haem_bdg"/>
    <property type="match status" value="1"/>
</dbReference>
<dbReference type="EMBL" id="JABUMC010000001">
    <property type="protein sequence ID" value="MBV6545871.1"/>
    <property type="molecule type" value="Genomic_DNA"/>
</dbReference>
<dbReference type="SUPFAM" id="SSF159501">
    <property type="entry name" value="EreA/ChaN-like"/>
    <property type="match status" value="1"/>
</dbReference>
<accession>A0A949T0A0</accession>
<evidence type="ECO:0000313" key="3">
    <source>
        <dbReference type="EMBL" id="MBV6545871.1"/>
    </source>
</evidence>
<dbReference type="Proteomes" id="UP001196379">
    <property type="component" value="Unassembled WGS sequence"/>
</dbReference>
<dbReference type="CDD" id="cd14727">
    <property type="entry name" value="ChanN-like"/>
    <property type="match status" value="1"/>
</dbReference>
<comment type="caution">
    <text evidence="3">The sequence shown here is derived from an EMBL/GenBank/DDBJ whole genome shotgun (WGS) entry which is preliminary data.</text>
</comment>
<evidence type="ECO:0000259" key="1">
    <source>
        <dbReference type="Pfam" id="PF04187"/>
    </source>
</evidence>
<organism evidence="3 4">
    <name type="scientific">Ursidibacter maritimus</name>
    <dbReference type="NCBI Taxonomy" id="1331689"/>
    <lineage>
        <taxon>Bacteria</taxon>
        <taxon>Pseudomonadati</taxon>
        <taxon>Pseudomonadota</taxon>
        <taxon>Gammaproteobacteria</taxon>
        <taxon>Pasteurellales</taxon>
        <taxon>Pasteurellaceae</taxon>
        <taxon>Ursidibacter</taxon>
    </lineage>
</organism>